<evidence type="ECO:0000256" key="11">
    <source>
        <dbReference type="ARBA" id="ARBA00075328"/>
    </source>
</evidence>
<keyword evidence="15" id="KW-1185">Reference proteome</keyword>
<evidence type="ECO:0000313" key="15">
    <source>
        <dbReference type="Proteomes" id="UP000184609"/>
    </source>
</evidence>
<comment type="similarity">
    <text evidence="1">Belongs to the HesA/MoeB/ThiF family.</text>
</comment>
<accession>A0A1M7ZAA0</accession>
<dbReference type="GO" id="GO:0008146">
    <property type="term" value="F:sulfotransferase activity"/>
    <property type="evidence" value="ECO:0007669"/>
    <property type="project" value="TreeGrafter"/>
</dbReference>
<dbReference type="PROSITE" id="PS50206">
    <property type="entry name" value="RHODANESE_3"/>
    <property type="match status" value="1"/>
</dbReference>
<dbReference type="Pfam" id="PF00581">
    <property type="entry name" value="Rhodanese"/>
    <property type="match status" value="1"/>
</dbReference>
<protein>
    <recommendedName>
        <fullName evidence="9">Molybdopterin-synthase adenylyltransferase</fullName>
        <ecNumber evidence="8">2.7.7.80</ecNumber>
    </recommendedName>
    <alternativeName>
        <fullName evidence="12">MoaD protein adenylase</fullName>
    </alternativeName>
    <alternativeName>
        <fullName evidence="10">Molybdopterin-converting factor subunit 1 adenylase</fullName>
    </alternativeName>
    <alternativeName>
        <fullName evidence="11">Sulfur carrier protein MoaD adenylyltransferase</fullName>
    </alternativeName>
</protein>
<dbReference type="EMBL" id="FRXN01000002">
    <property type="protein sequence ID" value="SHO61845.1"/>
    <property type="molecule type" value="Genomic_DNA"/>
</dbReference>
<organism evidence="14 15">
    <name type="scientific">Algoriphagus zhangzhouensis</name>
    <dbReference type="NCBI Taxonomy" id="1073327"/>
    <lineage>
        <taxon>Bacteria</taxon>
        <taxon>Pseudomonadati</taxon>
        <taxon>Bacteroidota</taxon>
        <taxon>Cytophagia</taxon>
        <taxon>Cytophagales</taxon>
        <taxon>Cyclobacteriaceae</taxon>
        <taxon>Algoriphagus</taxon>
    </lineage>
</organism>
<reference evidence="15" key="1">
    <citation type="submission" date="2016-12" db="EMBL/GenBank/DDBJ databases">
        <authorList>
            <person name="Varghese N."/>
            <person name="Submissions S."/>
        </authorList>
    </citation>
    <scope>NUCLEOTIDE SEQUENCE [LARGE SCALE GENOMIC DNA]</scope>
    <source>
        <strain evidence="15">DSM 25035</strain>
    </source>
</reference>
<dbReference type="Proteomes" id="UP000184609">
    <property type="component" value="Unassembled WGS sequence"/>
</dbReference>
<evidence type="ECO:0000256" key="10">
    <source>
        <dbReference type="ARBA" id="ARBA00075110"/>
    </source>
</evidence>
<evidence type="ECO:0000256" key="5">
    <source>
        <dbReference type="ARBA" id="ARBA00052218"/>
    </source>
</evidence>
<dbReference type="GO" id="GO:0005524">
    <property type="term" value="F:ATP binding"/>
    <property type="evidence" value="ECO:0007669"/>
    <property type="project" value="UniProtKB-KW"/>
</dbReference>
<evidence type="ECO:0000259" key="13">
    <source>
        <dbReference type="PROSITE" id="PS50206"/>
    </source>
</evidence>
<feature type="domain" description="Rhodanese" evidence="13">
    <location>
        <begin position="253"/>
        <end position="341"/>
    </location>
</feature>
<dbReference type="PANTHER" id="PTHR10953">
    <property type="entry name" value="UBIQUITIN-ACTIVATING ENZYME E1"/>
    <property type="match status" value="1"/>
</dbReference>
<evidence type="ECO:0000256" key="4">
    <source>
        <dbReference type="ARBA" id="ARBA00022840"/>
    </source>
</evidence>
<keyword evidence="4" id="KW-0067">ATP-binding</keyword>
<dbReference type="GO" id="GO:0008641">
    <property type="term" value="F:ubiquitin-like modifier activating enzyme activity"/>
    <property type="evidence" value="ECO:0007669"/>
    <property type="project" value="InterPro"/>
</dbReference>
<evidence type="ECO:0000256" key="3">
    <source>
        <dbReference type="ARBA" id="ARBA00022741"/>
    </source>
</evidence>
<dbReference type="PANTHER" id="PTHR10953:SF102">
    <property type="entry name" value="ADENYLYLTRANSFERASE AND SULFURTRANSFERASE MOCS3"/>
    <property type="match status" value="1"/>
</dbReference>
<keyword evidence="3" id="KW-0547">Nucleotide-binding</keyword>
<dbReference type="FunFam" id="3.40.50.720:FF:000033">
    <property type="entry name" value="Adenylyltransferase and sulfurtransferase MOCS3"/>
    <property type="match status" value="1"/>
</dbReference>
<dbReference type="OrthoDB" id="9804286at2"/>
<proteinExistence type="inferred from homology"/>
<dbReference type="GO" id="GO:0061605">
    <property type="term" value="F:molybdopterin-synthase adenylyltransferase activity"/>
    <property type="evidence" value="ECO:0007669"/>
    <property type="project" value="UniProtKB-EC"/>
</dbReference>
<dbReference type="Gene3D" id="3.40.250.10">
    <property type="entry name" value="Rhodanese-like domain"/>
    <property type="match status" value="1"/>
</dbReference>
<evidence type="ECO:0000313" key="14">
    <source>
        <dbReference type="EMBL" id="SHO61845.1"/>
    </source>
</evidence>
<keyword evidence="2 14" id="KW-0808">Transferase</keyword>
<dbReference type="InterPro" id="IPR035985">
    <property type="entry name" value="Ubiquitin-activating_enz"/>
</dbReference>
<dbReference type="CDD" id="cd00757">
    <property type="entry name" value="ThiF_MoeB_HesA_family"/>
    <property type="match status" value="1"/>
</dbReference>
<comment type="catalytic activity">
    <reaction evidence="5">
        <text>[molybdopterin-synthase sulfur-carrier protein]-C-terminal Gly-Gly + ATP + H(+) = [molybdopterin-synthase sulfur-carrier protein]-C-terminal Gly-Gly-AMP + diphosphate</text>
        <dbReference type="Rhea" id="RHEA:43616"/>
        <dbReference type="Rhea" id="RHEA-COMP:12159"/>
        <dbReference type="Rhea" id="RHEA-COMP:12202"/>
        <dbReference type="ChEBI" id="CHEBI:15378"/>
        <dbReference type="ChEBI" id="CHEBI:30616"/>
        <dbReference type="ChEBI" id="CHEBI:33019"/>
        <dbReference type="ChEBI" id="CHEBI:90618"/>
        <dbReference type="ChEBI" id="CHEBI:90778"/>
        <dbReference type="EC" id="2.7.7.80"/>
    </reaction>
</comment>
<dbReference type="Gene3D" id="3.40.50.720">
    <property type="entry name" value="NAD(P)-binding Rossmann-like Domain"/>
    <property type="match status" value="1"/>
</dbReference>
<dbReference type="InterPro" id="IPR036873">
    <property type="entry name" value="Rhodanese-like_dom_sf"/>
</dbReference>
<evidence type="ECO:0000256" key="6">
    <source>
        <dbReference type="ARBA" id="ARBA00055169"/>
    </source>
</evidence>
<dbReference type="Pfam" id="PF00899">
    <property type="entry name" value="ThiF"/>
    <property type="match status" value="1"/>
</dbReference>
<evidence type="ECO:0000256" key="7">
    <source>
        <dbReference type="ARBA" id="ARBA00063809"/>
    </source>
</evidence>
<dbReference type="AlphaFoldDB" id="A0A1M7ZAA0"/>
<dbReference type="InterPro" id="IPR000594">
    <property type="entry name" value="ThiF_NAD_FAD-bd"/>
</dbReference>
<comment type="subunit">
    <text evidence="7">Homodimer. Forms a stable heterotetrameric complex of 2 MoeB and 2 MoaD during adenylation of MoaD.</text>
</comment>
<evidence type="ECO:0000256" key="12">
    <source>
        <dbReference type="ARBA" id="ARBA00078531"/>
    </source>
</evidence>
<dbReference type="InterPro" id="IPR045886">
    <property type="entry name" value="ThiF/MoeB/HesA"/>
</dbReference>
<evidence type="ECO:0000256" key="1">
    <source>
        <dbReference type="ARBA" id="ARBA00009919"/>
    </source>
</evidence>
<dbReference type="EC" id="2.7.7.80" evidence="8"/>
<dbReference type="SUPFAM" id="SSF69572">
    <property type="entry name" value="Activating enzymes of the ubiquitin-like proteins"/>
    <property type="match status" value="1"/>
</dbReference>
<gene>
    <name evidence="14" type="ORF">SAMN04488108_1614</name>
</gene>
<dbReference type="GO" id="GO:0004792">
    <property type="term" value="F:thiosulfate-cyanide sulfurtransferase activity"/>
    <property type="evidence" value="ECO:0007669"/>
    <property type="project" value="TreeGrafter"/>
</dbReference>
<dbReference type="CDD" id="cd00158">
    <property type="entry name" value="RHOD"/>
    <property type="match status" value="1"/>
</dbReference>
<dbReference type="InterPro" id="IPR001763">
    <property type="entry name" value="Rhodanese-like_dom"/>
</dbReference>
<dbReference type="RefSeq" id="WP_073571269.1">
    <property type="nucleotide sequence ID" value="NZ_FRXN01000002.1"/>
</dbReference>
<name>A0A1M7ZAA0_9BACT</name>
<comment type="function">
    <text evidence="6">Catalyzes the adenylation by ATP of the carboxyl group of the C-terminal glycine of sulfur carrier protein MoaD.</text>
</comment>
<keyword evidence="14" id="KW-0548">Nucleotidyltransferase</keyword>
<evidence type="ECO:0000256" key="9">
    <source>
        <dbReference type="ARBA" id="ARBA00073635"/>
    </source>
</evidence>
<evidence type="ECO:0000256" key="2">
    <source>
        <dbReference type="ARBA" id="ARBA00022679"/>
    </source>
</evidence>
<dbReference type="GO" id="GO:0005829">
    <property type="term" value="C:cytosol"/>
    <property type="evidence" value="ECO:0007669"/>
    <property type="project" value="TreeGrafter"/>
</dbReference>
<sequence length="343" mass="38174">MDRYLRQITLPQVGNAGQEKLLKSKVLVIGAGGLGCAVLPYLVAAGIGEVGIVDGDRIEESNLHRQVLYASDKVGNSKAKESAAILQQNNPTIKIQVFEEYLTQKNVAEIISGYDLIIDATDNFFVRYTINDTCVALDKPFIYGSIYQFQGQVSVFNYKGGPTYRDIFPEKDQKVPNCEEAGVMGTTVGLIGMIQANEAIKILLEIGEVLSGKLLLYDLLRNEQQVFEFSKVAAPKKPEIEPDFELLSAEEVLQSQKVLLDVREFGEEPEIKHGKHVQIPLSKLDQDWESLKSEQSILVFCQSGIRARRAAKLLFEKGFQNLSLMTGGAKDLEYLQNHEENLS</sequence>
<evidence type="ECO:0000256" key="8">
    <source>
        <dbReference type="ARBA" id="ARBA00066884"/>
    </source>
</evidence>
<dbReference type="STRING" id="1073327.SAMN04488108_1614"/>